<dbReference type="AlphaFoldDB" id="A0A2T5BY75"/>
<dbReference type="EMBL" id="QAAD01000021">
    <property type="protein sequence ID" value="PTN06765.1"/>
    <property type="molecule type" value="Genomic_DNA"/>
</dbReference>
<organism evidence="1 2">
    <name type="scientific">Mangrovibacterium marinum</name>
    <dbReference type="NCBI Taxonomy" id="1639118"/>
    <lineage>
        <taxon>Bacteria</taxon>
        <taxon>Pseudomonadati</taxon>
        <taxon>Bacteroidota</taxon>
        <taxon>Bacteroidia</taxon>
        <taxon>Marinilabiliales</taxon>
        <taxon>Prolixibacteraceae</taxon>
        <taxon>Mangrovibacterium</taxon>
    </lineage>
</organism>
<comment type="caution">
    <text evidence="1">The sequence shown here is derived from an EMBL/GenBank/DDBJ whole genome shotgun (WGS) entry which is preliminary data.</text>
</comment>
<reference evidence="1 2" key="1">
    <citation type="submission" date="2018-04" db="EMBL/GenBank/DDBJ databases">
        <title>Genomic Encyclopedia of Archaeal and Bacterial Type Strains, Phase II (KMG-II): from individual species to whole genera.</title>
        <authorList>
            <person name="Goeker M."/>
        </authorList>
    </citation>
    <scope>NUCLEOTIDE SEQUENCE [LARGE SCALE GENOMIC DNA]</scope>
    <source>
        <strain evidence="1 2">DSM 28823</strain>
    </source>
</reference>
<evidence type="ECO:0000313" key="1">
    <source>
        <dbReference type="EMBL" id="PTN06765.1"/>
    </source>
</evidence>
<gene>
    <name evidence="1" type="ORF">C8N47_12118</name>
</gene>
<name>A0A2T5BY75_9BACT</name>
<keyword evidence="2" id="KW-1185">Reference proteome</keyword>
<dbReference type="Proteomes" id="UP000243525">
    <property type="component" value="Unassembled WGS sequence"/>
</dbReference>
<proteinExistence type="predicted"/>
<dbReference type="RefSeq" id="WP_107823497.1">
    <property type="nucleotide sequence ID" value="NZ_OY782574.1"/>
</dbReference>
<evidence type="ECO:0000313" key="2">
    <source>
        <dbReference type="Proteomes" id="UP000243525"/>
    </source>
</evidence>
<protein>
    <submittedName>
        <fullName evidence="1">Uncharacterized protein</fullName>
    </submittedName>
</protein>
<accession>A0A2T5BY75</accession>
<sequence length="71" mass="8334">MKKNFECLQSVFSEIPNEGYRMHMDMDGMKTTEDIMAMMFAKSRYVWLLFILKSNISAQTYKIVSKIAIDL</sequence>